<organism evidence="2 3">
    <name type="scientific">Aeoliella straminimaris</name>
    <dbReference type="NCBI Taxonomy" id="2954799"/>
    <lineage>
        <taxon>Bacteria</taxon>
        <taxon>Pseudomonadati</taxon>
        <taxon>Planctomycetota</taxon>
        <taxon>Planctomycetia</taxon>
        <taxon>Pirellulales</taxon>
        <taxon>Lacipirellulaceae</taxon>
        <taxon>Aeoliella</taxon>
    </lineage>
</organism>
<accession>A0A9X2JIB8</accession>
<feature type="region of interest" description="Disordered" evidence="1">
    <location>
        <begin position="182"/>
        <end position="203"/>
    </location>
</feature>
<keyword evidence="3" id="KW-1185">Reference proteome</keyword>
<dbReference type="AlphaFoldDB" id="A0A9X2JIB8"/>
<dbReference type="SUPFAM" id="SSF52058">
    <property type="entry name" value="L domain-like"/>
    <property type="match status" value="1"/>
</dbReference>
<dbReference type="Gene3D" id="3.80.10.10">
    <property type="entry name" value="Ribonuclease Inhibitor"/>
    <property type="match status" value="1"/>
</dbReference>
<dbReference type="RefSeq" id="WP_252854522.1">
    <property type="nucleotide sequence ID" value="NZ_JAMXLR010000073.1"/>
</dbReference>
<evidence type="ECO:0000313" key="2">
    <source>
        <dbReference type="EMBL" id="MCO6046407.1"/>
    </source>
</evidence>
<evidence type="ECO:0000256" key="1">
    <source>
        <dbReference type="SAM" id="MobiDB-lite"/>
    </source>
</evidence>
<proteinExistence type="predicted"/>
<dbReference type="EMBL" id="JAMXLR010000073">
    <property type="protein sequence ID" value="MCO6046407.1"/>
    <property type="molecule type" value="Genomic_DNA"/>
</dbReference>
<reference evidence="2" key="1">
    <citation type="submission" date="2022-06" db="EMBL/GenBank/DDBJ databases">
        <title>Aeoliella straminimaris, a novel planctomycete from sediments.</title>
        <authorList>
            <person name="Vitorino I.R."/>
            <person name="Lage O.M."/>
        </authorList>
    </citation>
    <scope>NUCLEOTIDE SEQUENCE</scope>
    <source>
        <strain evidence="2">ICT_H6.2</strain>
    </source>
</reference>
<dbReference type="Proteomes" id="UP001155241">
    <property type="component" value="Unassembled WGS sequence"/>
</dbReference>
<name>A0A9X2JIB8_9BACT</name>
<evidence type="ECO:0000313" key="3">
    <source>
        <dbReference type="Proteomes" id="UP001155241"/>
    </source>
</evidence>
<gene>
    <name evidence="2" type="ORF">NG895_21120</name>
</gene>
<protein>
    <submittedName>
        <fullName evidence="2">Leucine-rich repeat domain-containing protein</fullName>
    </submittedName>
</protein>
<sequence>MQDENSDGWKRLLDLISDAAARNIEEWTPGSLMPPEEWHSIVTLPPQIGTLKSVRKLCLYGSSLVRIPPEIGEMSALQEFDPYTSYRLHWFPYEITRCSQLTDSRISTRALYGNFKNRNPFPDLRRETDFLDSIRPMTCSICNTQLDDTYTTRWISLNIATDVVPLLVFACSHSCIDSLPSPPDNHVSKPHRGGRSVEQPPRW</sequence>
<dbReference type="InterPro" id="IPR032675">
    <property type="entry name" value="LRR_dom_sf"/>
</dbReference>
<comment type="caution">
    <text evidence="2">The sequence shown here is derived from an EMBL/GenBank/DDBJ whole genome shotgun (WGS) entry which is preliminary data.</text>
</comment>